<evidence type="ECO:0000256" key="1">
    <source>
        <dbReference type="ARBA" id="ARBA00023125"/>
    </source>
</evidence>
<dbReference type="PROSITE" id="PS50977">
    <property type="entry name" value="HTH_TETR_2"/>
    <property type="match status" value="1"/>
</dbReference>
<dbReference type="GO" id="GO:0003677">
    <property type="term" value="F:DNA binding"/>
    <property type="evidence" value="ECO:0007669"/>
    <property type="project" value="UniProtKB-UniRule"/>
</dbReference>
<dbReference type="Proteomes" id="UP000682713">
    <property type="component" value="Unassembled WGS sequence"/>
</dbReference>
<gene>
    <name evidence="4" type="ORF">KHA93_21420</name>
</gene>
<proteinExistence type="predicted"/>
<keyword evidence="1 2" id="KW-0238">DNA-binding</keyword>
<dbReference type="SUPFAM" id="SSF46689">
    <property type="entry name" value="Homeodomain-like"/>
    <property type="match status" value="1"/>
</dbReference>
<organism evidence="4 5">
    <name type="scientific">Lederbergia citrisecunda</name>
    <dbReference type="NCBI Taxonomy" id="2833583"/>
    <lineage>
        <taxon>Bacteria</taxon>
        <taxon>Bacillati</taxon>
        <taxon>Bacillota</taxon>
        <taxon>Bacilli</taxon>
        <taxon>Bacillales</taxon>
        <taxon>Bacillaceae</taxon>
        <taxon>Lederbergia</taxon>
    </lineage>
</organism>
<dbReference type="EMBL" id="JAGYPJ010000001">
    <property type="protein sequence ID" value="MBS4202173.1"/>
    <property type="molecule type" value="Genomic_DNA"/>
</dbReference>
<comment type="caution">
    <text evidence="4">The sequence shown here is derived from an EMBL/GenBank/DDBJ whole genome shotgun (WGS) entry which is preliminary data.</text>
</comment>
<dbReference type="AlphaFoldDB" id="A0A942YM51"/>
<sequence>MAPKKKFSKEQIIDAAFEIAKKEGMETISIRKVAEKLGSSIAPIYVNFSDVDELKKEVMKKIIELSNQLLSEQNSGHPFRDIGVASLRFASEYSVLFRDLVMKQTEYMENYDEDIGHGLVELMKGDSNLEGFSEEELMTIFFKMRVFTVGLSVMVANGLLPKEFSEERGIELLNSTATDVITSARLSKGMVDEPH</sequence>
<reference evidence="4 5" key="1">
    <citation type="submission" date="2021-05" db="EMBL/GenBank/DDBJ databases">
        <title>Novel Bacillus species.</title>
        <authorList>
            <person name="Liu G."/>
        </authorList>
    </citation>
    <scope>NUCLEOTIDE SEQUENCE [LARGE SCALE GENOMIC DNA]</scope>
    <source>
        <strain evidence="4 5">FJAT-49732</strain>
    </source>
</reference>
<protein>
    <submittedName>
        <fullName evidence="4">TetR/AcrR family transcriptional regulator</fullName>
    </submittedName>
</protein>
<feature type="DNA-binding region" description="H-T-H motif" evidence="2">
    <location>
        <begin position="29"/>
        <end position="48"/>
    </location>
</feature>
<evidence type="ECO:0000313" key="5">
    <source>
        <dbReference type="Proteomes" id="UP000682713"/>
    </source>
</evidence>
<dbReference type="InterPro" id="IPR001647">
    <property type="entry name" value="HTH_TetR"/>
</dbReference>
<accession>A0A942YM51</accession>
<dbReference type="InterPro" id="IPR009057">
    <property type="entry name" value="Homeodomain-like_sf"/>
</dbReference>
<dbReference type="Gene3D" id="1.10.357.10">
    <property type="entry name" value="Tetracycline Repressor, domain 2"/>
    <property type="match status" value="1"/>
</dbReference>
<evidence type="ECO:0000256" key="2">
    <source>
        <dbReference type="PROSITE-ProRule" id="PRU00335"/>
    </source>
</evidence>
<name>A0A942YM51_9BACI</name>
<feature type="domain" description="HTH tetR-type" evidence="3">
    <location>
        <begin position="6"/>
        <end position="66"/>
    </location>
</feature>
<evidence type="ECO:0000313" key="4">
    <source>
        <dbReference type="EMBL" id="MBS4202173.1"/>
    </source>
</evidence>
<dbReference type="Pfam" id="PF00440">
    <property type="entry name" value="TetR_N"/>
    <property type="match status" value="1"/>
</dbReference>
<dbReference type="RefSeq" id="WP_213112574.1">
    <property type="nucleotide sequence ID" value="NZ_JAGYPJ010000001.1"/>
</dbReference>
<evidence type="ECO:0000259" key="3">
    <source>
        <dbReference type="PROSITE" id="PS50977"/>
    </source>
</evidence>
<keyword evidence="5" id="KW-1185">Reference proteome</keyword>